<dbReference type="EMBL" id="KB535353">
    <property type="protein sequence ID" value="EMP33644.1"/>
    <property type="molecule type" value="Genomic_DNA"/>
</dbReference>
<protein>
    <submittedName>
        <fullName evidence="1">Uncharacterized protein</fullName>
    </submittedName>
</protein>
<keyword evidence="2" id="KW-1185">Reference proteome</keyword>
<proteinExistence type="predicted"/>
<evidence type="ECO:0000313" key="2">
    <source>
        <dbReference type="Proteomes" id="UP000031443"/>
    </source>
</evidence>
<dbReference type="Proteomes" id="UP000031443">
    <property type="component" value="Unassembled WGS sequence"/>
</dbReference>
<organism evidence="1 2">
    <name type="scientific">Chelonia mydas</name>
    <name type="common">Green sea-turtle</name>
    <name type="synonym">Chelonia agassizi</name>
    <dbReference type="NCBI Taxonomy" id="8469"/>
    <lineage>
        <taxon>Eukaryota</taxon>
        <taxon>Metazoa</taxon>
        <taxon>Chordata</taxon>
        <taxon>Craniata</taxon>
        <taxon>Vertebrata</taxon>
        <taxon>Euteleostomi</taxon>
        <taxon>Archelosauria</taxon>
        <taxon>Testudinata</taxon>
        <taxon>Testudines</taxon>
        <taxon>Cryptodira</taxon>
        <taxon>Durocryptodira</taxon>
        <taxon>Americhelydia</taxon>
        <taxon>Chelonioidea</taxon>
        <taxon>Cheloniidae</taxon>
        <taxon>Chelonia</taxon>
    </lineage>
</organism>
<accession>M7B918</accession>
<name>M7B918_CHEMY</name>
<gene>
    <name evidence="1" type="ORF">UY3_09175</name>
</gene>
<dbReference type="AlphaFoldDB" id="M7B918"/>
<sequence>MPPPQLPLAGNHDWVGSCRGGVYGQGSVQSSLATPPCRSQRGDMLLLETISLQKALATPQPHWPCRKKKHLADFLTPESSRPWLLYLPLLPLYLHEREALYHIDHNVTTGILHVSKSVAISEDTSSCGVSGVQFLVPGDNWKFIVAY</sequence>
<reference evidence="2" key="1">
    <citation type="journal article" date="2013" name="Nat. Genet.">
        <title>The draft genomes of soft-shell turtle and green sea turtle yield insights into the development and evolution of the turtle-specific body plan.</title>
        <authorList>
            <person name="Wang Z."/>
            <person name="Pascual-Anaya J."/>
            <person name="Zadissa A."/>
            <person name="Li W."/>
            <person name="Niimura Y."/>
            <person name="Huang Z."/>
            <person name="Li C."/>
            <person name="White S."/>
            <person name="Xiong Z."/>
            <person name="Fang D."/>
            <person name="Wang B."/>
            <person name="Ming Y."/>
            <person name="Chen Y."/>
            <person name="Zheng Y."/>
            <person name="Kuraku S."/>
            <person name="Pignatelli M."/>
            <person name="Herrero J."/>
            <person name="Beal K."/>
            <person name="Nozawa M."/>
            <person name="Li Q."/>
            <person name="Wang J."/>
            <person name="Zhang H."/>
            <person name="Yu L."/>
            <person name="Shigenobu S."/>
            <person name="Wang J."/>
            <person name="Liu J."/>
            <person name="Flicek P."/>
            <person name="Searle S."/>
            <person name="Wang J."/>
            <person name="Kuratani S."/>
            <person name="Yin Y."/>
            <person name="Aken B."/>
            <person name="Zhang G."/>
            <person name="Irie N."/>
        </authorList>
    </citation>
    <scope>NUCLEOTIDE SEQUENCE [LARGE SCALE GENOMIC DNA]</scope>
</reference>
<evidence type="ECO:0000313" key="1">
    <source>
        <dbReference type="EMBL" id="EMP33644.1"/>
    </source>
</evidence>